<evidence type="ECO:0000256" key="9">
    <source>
        <dbReference type="ARBA" id="ARBA00023125"/>
    </source>
</evidence>
<organism evidence="14 15">
    <name type="scientific">Candidatus Hydrogenosomobacter endosymbioticus</name>
    <dbReference type="NCBI Taxonomy" id="2558174"/>
    <lineage>
        <taxon>Bacteria</taxon>
        <taxon>Pseudomonadati</taxon>
        <taxon>Pseudomonadota</taxon>
        <taxon>Alphaproteobacteria</taxon>
        <taxon>Holosporales</taxon>
        <taxon>Holosporaceae</taxon>
        <taxon>Candidatus Hydrogenosomobacter</taxon>
    </lineage>
</organism>
<keyword evidence="15" id="KW-1185">Reference proteome</keyword>
<evidence type="ECO:0000256" key="12">
    <source>
        <dbReference type="HAMAP-Rule" id="MF_00034"/>
    </source>
</evidence>
<evidence type="ECO:0000256" key="4">
    <source>
        <dbReference type="ARBA" id="ARBA00022723"/>
    </source>
</evidence>
<keyword evidence="6 12" id="KW-0227">DNA damage</keyword>
<reference evidence="14" key="1">
    <citation type="submission" date="2021-10" db="EMBL/GenBank/DDBJ databases">
        <title>Genome Sequence of The Candidatus Hydrogeosomobacter endosymbioticus, an Intracellular Bacterial Symbiont of the Anaerobic Ciliate GW7.</title>
        <authorList>
            <person name="Shiohama Y."/>
            <person name="Shinzato N."/>
        </authorList>
    </citation>
    <scope>NUCLEOTIDE SEQUENCE [LARGE SCALE GENOMIC DNA]</scope>
    <source>
        <strain evidence="14">200920</strain>
    </source>
</reference>
<keyword evidence="11 12" id="KW-0234">DNA repair</keyword>
<dbReference type="NCBIfam" id="TIGR00228">
    <property type="entry name" value="ruvC"/>
    <property type="match status" value="1"/>
</dbReference>
<keyword evidence="2 12" id="KW-0963">Cytoplasm</keyword>
<evidence type="ECO:0000256" key="13">
    <source>
        <dbReference type="NCBIfam" id="TIGR00228"/>
    </source>
</evidence>
<comment type="catalytic activity">
    <reaction evidence="12">
        <text>Endonucleolytic cleavage at a junction such as a reciprocal single-stranded crossover between two homologous DNA duplexes (Holliday junction).</text>
        <dbReference type="EC" id="3.1.21.10"/>
    </reaction>
</comment>
<feature type="active site" evidence="12">
    <location>
        <position position="169"/>
    </location>
</feature>
<dbReference type="EC" id="3.1.21.10" evidence="12 13"/>
<evidence type="ECO:0000256" key="10">
    <source>
        <dbReference type="ARBA" id="ARBA00023172"/>
    </source>
</evidence>
<comment type="subunit">
    <text evidence="12">Homodimer which binds Holliday junction (HJ) DNA. The HJ becomes 2-fold symmetrical on binding to RuvC with unstacked arms; it has a different conformation from HJ DNA in complex with RuvA. In the full resolvosome a probable DNA-RuvA(4)-RuvB(12)-RuvC(2) complex forms which resolves the HJ.</text>
</comment>
<dbReference type="SUPFAM" id="SSF53098">
    <property type="entry name" value="Ribonuclease H-like"/>
    <property type="match status" value="1"/>
</dbReference>
<keyword evidence="8 12" id="KW-0460">Magnesium</keyword>
<name>A0ABM7V8C0_9PROT</name>
<dbReference type="PROSITE" id="PS01321">
    <property type="entry name" value="RUVC"/>
    <property type="match status" value="1"/>
</dbReference>
<dbReference type="CDD" id="cd16962">
    <property type="entry name" value="RuvC"/>
    <property type="match status" value="1"/>
</dbReference>
<evidence type="ECO:0000256" key="3">
    <source>
        <dbReference type="ARBA" id="ARBA00022722"/>
    </source>
</evidence>
<keyword evidence="3 12" id="KW-0540">Nuclease</keyword>
<keyword evidence="9 12" id="KW-0238">DNA-binding</keyword>
<dbReference type="PRINTS" id="PR00696">
    <property type="entry name" value="RSOLVASERUVC"/>
</dbReference>
<comment type="cofactor">
    <cofactor evidence="12">
        <name>Mg(2+)</name>
        <dbReference type="ChEBI" id="CHEBI:18420"/>
    </cofactor>
    <text evidence="12">Binds 2 Mg(2+) ion per subunit.</text>
</comment>
<dbReference type="Proteomes" id="UP001320209">
    <property type="component" value="Chromosome"/>
</dbReference>
<feature type="active site" evidence="12">
    <location>
        <position position="97"/>
    </location>
</feature>
<protein>
    <recommendedName>
        <fullName evidence="12 13">Crossover junction endodeoxyribonuclease RuvC</fullName>
        <ecNumber evidence="12 13">3.1.21.10</ecNumber>
    </recommendedName>
    <alternativeName>
        <fullName evidence="12">Holliday junction nuclease RuvC</fullName>
    </alternativeName>
    <alternativeName>
        <fullName evidence="12">Holliday junction resolvase RuvC</fullName>
    </alternativeName>
</protein>
<feature type="active site" evidence="12">
    <location>
        <position position="34"/>
    </location>
</feature>
<dbReference type="HAMAP" id="MF_00034">
    <property type="entry name" value="RuvC"/>
    <property type="match status" value="1"/>
</dbReference>
<evidence type="ECO:0000256" key="7">
    <source>
        <dbReference type="ARBA" id="ARBA00022801"/>
    </source>
</evidence>
<dbReference type="Gene3D" id="3.30.420.10">
    <property type="entry name" value="Ribonuclease H-like superfamily/Ribonuclease H"/>
    <property type="match status" value="1"/>
</dbReference>
<dbReference type="PANTHER" id="PTHR30194:SF3">
    <property type="entry name" value="CROSSOVER JUNCTION ENDODEOXYRIBONUCLEASE RUVC"/>
    <property type="match status" value="1"/>
</dbReference>
<evidence type="ECO:0000256" key="11">
    <source>
        <dbReference type="ARBA" id="ARBA00023204"/>
    </source>
</evidence>
<keyword evidence="7 12" id="KW-0378">Hydrolase</keyword>
<comment type="similarity">
    <text evidence="1 12">Belongs to the RuvC family.</text>
</comment>
<evidence type="ECO:0000256" key="6">
    <source>
        <dbReference type="ARBA" id="ARBA00022763"/>
    </source>
</evidence>
<dbReference type="InterPro" id="IPR036397">
    <property type="entry name" value="RNaseH_sf"/>
</dbReference>
<dbReference type="InterPro" id="IPR002176">
    <property type="entry name" value="X-over_junc_endoDNase_RuvC"/>
</dbReference>
<proteinExistence type="inferred from homology"/>
<sequence length="188" mass="20673">MRMSEKASKEMPAAEKKEEKNCYDEKNYRILGVDPGLNKTGYAIIEASSRKLNAVNCLELGVIRTSSKDEIQKRLAKIYSEIGSIIQEFKPSIAAIEKVFININPESSISLCFARGACLTAFGSLQIKTVEYSPNSIKKTVTGFGLADKKQVTRTIMVELGTRSNIPADSADAAAVALCHLYRSKQNM</sequence>
<feature type="binding site" evidence="12">
    <location>
        <position position="97"/>
    </location>
    <ligand>
        <name>Mg(2+)</name>
        <dbReference type="ChEBI" id="CHEBI:18420"/>
        <label>2</label>
    </ligand>
</feature>
<evidence type="ECO:0000313" key="15">
    <source>
        <dbReference type="Proteomes" id="UP001320209"/>
    </source>
</evidence>
<evidence type="ECO:0000256" key="1">
    <source>
        <dbReference type="ARBA" id="ARBA00009518"/>
    </source>
</evidence>
<dbReference type="InterPro" id="IPR020563">
    <property type="entry name" value="X-over_junc_endoDNase_Mg_BS"/>
</dbReference>
<evidence type="ECO:0000256" key="5">
    <source>
        <dbReference type="ARBA" id="ARBA00022759"/>
    </source>
</evidence>
<accession>A0ABM7V8C0</accession>
<evidence type="ECO:0000256" key="8">
    <source>
        <dbReference type="ARBA" id="ARBA00022842"/>
    </source>
</evidence>
<comment type="subcellular location">
    <subcellularLocation>
        <location evidence="12">Cytoplasm</location>
    </subcellularLocation>
</comment>
<dbReference type="Pfam" id="PF02075">
    <property type="entry name" value="RuvC"/>
    <property type="match status" value="1"/>
</dbReference>
<dbReference type="EMBL" id="AP025225">
    <property type="protein sequence ID" value="BDB95988.1"/>
    <property type="molecule type" value="Genomic_DNA"/>
</dbReference>
<feature type="binding site" evidence="12">
    <location>
        <position position="34"/>
    </location>
    <ligand>
        <name>Mg(2+)</name>
        <dbReference type="ChEBI" id="CHEBI:18420"/>
        <label>1</label>
    </ligand>
</feature>
<keyword evidence="5 12" id="KW-0255">Endonuclease</keyword>
<comment type="function">
    <text evidence="12">The RuvA-RuvB-RuvC complex processes Holliday junction (HJ) DNA during genetic recombination and DNA repair. Endonuclease that resolves HJ intermediates. Cleaves cruciform DNA by making single-stranded nicks across the HJ at symmetrical positions within the homologous arms, yielding a 5'-phosphate and a 3'-hydroxyl group; requires a central core of homology in the junction. The consensus cleavage sequence is 5'-(A/T)TT(C/G)-3'. Cleavage occurs on the 3'-side of the TT dinucleotide at the point of strand exchange. HJ branch migration catalyzed by RuvA-RuvB allows RuvC to scan DNA until it finds its consensus sequence, where it cleaves and resolves the cruciform DNA.</text>
</comment>
<dbReference type="PANTHER" id="PTHR30194">
    <property type="entry name" value="CROSSOVER JUNCTION ENDODEOXYRIBONUCLEASE RUVC"/>
    <property type="match status" value="1"/>
</dbReference>
<evidence type="ECO:0000313" key="14">
    <source>
        <dbReference type="EMBL" id="BDB95988.1"/>
    </source>
</evidence>
<feature type="binding site" evidence="12">
    <location>
        <position position="169"/>
    </location>
    <ligand>
        <name>Mg(2+)</name>
        <dbReference type="ChEBI" id="CHEBI:18420"/>
        <label>1</label>
    </ligand>
</feature>
<evidence type="ECO:0000256" key="2">
    <source>
        <dbReference type="ARBA" id="ARBA00022490"/>
    </source>
</evidence>
<keyword evidence="4 12" id="KW-0479">Metal-binding</keyword>
<dbReference type="InterPro" id="IPR012337">
    <property type="entry name" value="RNaseH-like_sf"/>
</dbReference>
<keyword evidence="10 12" id="KW-0233">DNA recombination</keyword>
<gene>
    <name evidence="12 14" type="primary">ruvC</name>
    <name evidence="14" type="ORF">HYD_1210</name>
</gene>